<keyword evidence="1" id="KW-1133">Transmembrane helix</keyword>
<dbReference type="AlphaFoldDB" id="A0A5C2HG67"/>
<protein>
    <submittedName>
        <fullName evidence="2">Uncharacterized protein</fullName>
    </submittedName>
</protein>
<keyword evidence="1" id="KW-0472">Membrane</keyword>
<reference evidence="2 3" key="1">
    <citation type="submission" date="2019-09" db="EMBL/GenBank/DDBJ databases">
        <title>Complete genome sequencing of four Arcobacter species reveals a diverse suite of mobile elements.</title>
        <authorList>
            <person name="Miller W.G."/>
            <person name="Yee E."/>
            <person name="Bono J.L."/>
        </authorList>
    </citation>
    <scope>NUCLEOTIDE SEQUENCE [LARGE SCALE GENOMIC DNA]</scope>
    <source>
        <strain evidence="2 3">CCUG 56899</strain>
    </source>
</reference>
<evidence type="ECO:0000313" key="3">
    <source>
        <dbReference type="Proteomes" id="UP000322644"/>
    </source>
</evidence>
<dbReference type="EMBL" id="CP036246">
    <property type="protein sequence ID" value="QEP39800.1"/>
    <property type="molecule type" value="Genomic_DNA"/>
</dbReference>
<organism evidence="2 3">
    <name type="scientific">Arcobacter porcinus</name>
    <dbReference type="NCBI Taxonomy" id="1935204"/>
    <lineage>
        <taxon>Bacteria</taxon>
        <taxon>Pseudomonadati</taxon>
        <taxon>Campylobacterota</taxon>
        <taxon>Epsilonproteobacteria</taxon>
        <taxon>Campylobacterales</taxon>
        <taxon>Arcobacteraceae</taxon>
        <taxon>Arcobacter</taxon>
    </lineage>
</organism>
<dbReference type="Proteomes" id="UP000322644">
    <property type="component" value="Chromosome"/>
</dbReference>
<proteinExistence type="predicted"/>
<reference evidence="2 3" key="2">
    <citation type="submission" date="2019-09" db="EMBL/GenBank/DDBJ databases">
        <title>Taxonomic note: a critical rebuttal of the proposed division of the genus Arcobacter into six genera, emended descriptions of Arcobacter anaerophilus and the genus Arcobacter, and an assessment of genus-level boundaries for Epsilonproteobacteria using in silico genomic comparator tools.</title>
        <authorList>
            <person name="On S.L.W."/>
            <person name="Miller W.G."/>
            <person name="Biggs P."/>
            <person name="Cornelius A."/>
            <person name="Vandamme P."/>
        </authorList>
    </citation>
    <scope>NUCLEOTIDE SEQUENCE [LARGE SCALE GENOMIC DNA]</scope>
    <source>
        <strain evidence="2 3">CCUG 56899</strain>
    </source>
</reference>
<evidence type="ECO:0000256" key="1">
    <source>
        <dbReference type="SAM" id="Phobius"/>
    </source>
</evidence>
<dbReference type="RefSeq" id="WP_066386170.1">
    <property type="nucleotide sequence ID" value="NZ_CP036246.2"/>
</dbReference>
<sequence length="67" mass="8075">MQIWFIFFIIIGFLTTIFSKEKYSSLLIIFIIFVVWSEFIINYVWGTMALVSMLIGYFFGRLFKKNK</sequence>
<dbReference type="KEGG" id="apoc:APORC_0161"/>
<evidence type="ECO:0000313" key="2">
    <source>
        <dbReference type="EMBL" id="QEP39800.1"/>
    </source>
</evidence>
<name>A0A5C2HG67_9BACT</name>
<gene>
    <name evidence="2" type="ORF">APORC_0161</name>
</gene>
<feature type="transmembrane region" description="Helical" evidence="1">
    <location>
        <begin position="29"/>
        <end position="59"/>
    </location>
</feature>
<accession>A0A5C2HG67</accession>
<keyword evidence="1" id="KW-0812">Transmembrane</keyword>